<dbReference type="PIRSF" id="PIRSF028520">
    <property type="entry name" value="UCP028520"/>
    <property type="match status" value="1"/>
</dbReference>
<dbReference type="RefSeq" id="WP_255135203.1">
    <property type="nucleotide sequence ID" value="NZ_JANDBC010000002.1"/>
</dbReference>
<dbReference type="GO" id="GO:0016747">
    <property type="term" value="F:acyltransferase activity, transferring groups other than amino-acyl groups"/>
    <property type="evidence" value="ECO:0007669"/>
    <property type="project" value="InterPro"/>
</dbReference>
<name>A0A9X2L4Q2_9BACT</name>
<gene>
    <name evidence="2" type="ORF">NM125_12105</name>
</gene>
<protein>
    <submittedName>
        <fullName evidence="2">GNAT family N-acetyltransferase</fullName>
        <ecNumber evidence="2">2.3.1.-</ecNumber>
    </submittedName>
</protein>
<dbReference type="Gene3D" id="3.40.630.30">
    <property type="match status" value="1"/>
</dbReference>
<keyword evidence="2" id="KW-0012">Acyltransferase</keyword>
<feature type="domain" description="N-acetyltransferase" evidence="1">
    <location>
        <begin position="1"/>
        <end position="158"/>
    </location>
</feature>
<dbReference type="Pfam" id="PF00583">
    <property type="entry name" value="Acetyltransf_1"/>
    <property type="match status" value="1"/>
</dbReference>
<sequence length="158" mass="18149">MNIRFAKKEDLPAVLVMNEASVPHVTSEELSEMEYYQNKANPFLIVEEEGELAGFMIVLQKGLDYESLNYKFFCTNYDDFDYVDRIVISGKFRGRKLGTALYQYLAENSDQKYITCEVNLEPPNPNSLGFHKALGFNKVAEQVTEEGEKRVALMVKRL</sequence>
<evidence type="ECO:0000313" key="2">
    <source>
        <dbReference type="EMBL" id="MCP9292321.1"/>
    </source>
</evidence>
<keyword evidence="3" id="KW-1185">Reference proteome</keyword>
<dbReference type="CDD" id="cd04301">
    <property type="entry name" value="NAT_SF"/>
    <property type="match status" value="1"/>
</dbReference>
<dbReference type="PROSITE" id="PS51186">
    <property type="entry name" value="GNAT"/>
    <property type="match status" value="1"/>
</dbReference>
<dbReference type="EMBL" id="JANDBC010000002">
    <property type="protein sequence ID" value="MCP9292321.1"/>
    <property type="molecule type" value="Genomic_DNA"/>
</dbReference>
<comment type="caution">
    <text evidence="2">The sequence shown here is derived from an EMBL/GenBank/DDBJ whole genome shotgun (WGS) entry which is preliminary data.</text>
</comment>
<proteinExistence type="predicted"/>
<dbReference type="AlphaFoldDB" id="A0A9X2L4Q2"/>
<dbReference type="InterPro" id="IPR000182">
    <property type="entry name" value="GNAT_dom"/>
</dbReference>
<dbReference type="InterPro" id="IPR016890">
    <property type="entry name" value="UCP028520"/>
</dbReference>
<evidence type="ECO:0000313" key="3">
    <source>
        <dbReference type="Proteomes" id="UP001139125"/>
    </source>
</evidence>
<reference evidence="2" key="1">
    <citation type="submission" date="2022-06" db="EMBL/GenBank/DDBJ databases">
        <title>Gracilimonas sp. CAU 1638 isolated from sea sediment.</title>
        <authorList>
            <person name="Kim W."/>
        </authorList>
    </citation>
    <scope>NUCLEOTIDE SEQUENCE</scope>
    <source>
        <strain evidence="2">CAU 1638</strain>
    </source>
</reference>
<organism evidence="2 3">
    <name type="scientific">Gracilimonas sediminicola</name>
    <dbReference type="NCBI Taxonomy" id="2952158"/>
    <lineage>
        <taxon>Bacteria</taxon>
        <taxon>Pseudomonadati</taxon>
        <taxon>Balneolota</taxon>
        <taxon>Balneolia</taxon>
        <taxon>Balneolales</taxon>
        <taxon>Balneolaceae</taxon>
        <taxon>Gracilimonas</taxon>
    </lineage>
</organism>
<dbReference type="SUPFAM" id="SSF55729">
    <property type="entry name" value="Acyl-CoA N-acyltransferases (Nat)"/>
    <property type="match status" value="1"/>
</dbReference>
<evidence type="ECO:0000259" key="1">
    <source>
        <dbReference type="PROSITE" id="PS51186"/>
    </source>
</evidence>
<dbReference type="InterPro" id="IPR016181">
    <property type="entry name" value="Acyl_CoA_acyltransferase"/>
</dbReference>
<accession>A0A9X2L4Q2</accession>
<dbReference type="EC" id="2.3.1.-" evidence="2"/>
<dbReference type="Proteomes" id="UP001139125">
    <property type="component" value="Unassembled WGS sequence"/>
</dbReference>
<keyword evidence="2" id="KW-0808">Transferase</keyword>